<feature type="compositionally biased region" description="Low complexity" evidence="1">
    <location>
        <begin position="1"/>
        <end position="19"/>
    </location>
</feature>
<feature type="compositionally biased region" description="Low complexity" evidence="1">
    <location>
        <begin position="142"/>
        <end position="159"/>
    </location>
</feature>
<organism evidence="2">
    <name type="scientific">Daucus carota subsp. sativus</name>
    <name type="common">Carrot</name>
    <dbReference type="NCBI Taxonomy" id="79200"/>
    <lineage>
        <taxon>Eukaryota</taxon>
        <taxon>Viridiplantae</taxon>
        <taxon>Streptophyta</taxon>
        <taxon>Embryophyta</taxon>
        <taxon>Tracheophyta</taxon>
        <taxon>Spermatophyta</taxon>
        <taxon>Magnoliopsida</taxon>
        <taxon>eudicotyledons</taxon>
        <taxon>Gunneridae</taxon>
        <taxon>Pentapetalae</taxon>
        <taxon>asterids</taxon>
        <taxon>campanulids</taxon>
        <taxon>Apiales</taxon>
        <taxon>Apiaceae</taxon>
        <taxon>Apioideae</taxon>
        <taxon>Scandiceae</taxon>
        <taxon>Daucinae</taxon>
        <taxon>Daucus</taxon>
        <taxon>Daucus sect. Daucus</taxon>
    </lineage>
</organism>
<dbReference type="AlphaFoldDB" id="A0A166DQ65"/>
<evidence type="ECO:0000256" key="1">
    <source>
        <dbReference type="SAM" id="MobiDB-lite"/>
    </source>
</evidence>
<reference evidence="2" key="1">
    <citation type="journal article" date="2016" name="Nat. Genet.">
        <title>A high-quality carrot genome assembly provides new insights into carotenoid accumulation and asterid genome evolution.</title>
        <authorList>
            <person name="Iorizzo M."/>
            <person name="Ellison S."/>
            <person name="Senalik D."/>
            <person name="Zeng P."/>
            <person name="Satapoomin P."/>
            <person name="Huang J."/>
            <person name="Bowman M."/>
            <person name="Iovene M."/>
            <person name="Sanseverino W."/>
            <person name="Cavagnaro P."/>
            <person name="Yildiz M."/>
            <person name="Macko-Podgorni A."/>
            <person name="Moranska E."/>
            <person name="Grzebelus E."/>
            <person name="Grzebelus D."/>
            <person name="Ashrafi H."/>
            <person name="Zheng Z."/>
            <person name="Cheng S."/>
            <person name="Spooner D."/>
            <person name="Van Deynze A."/>
            <person name="Simon P."/>
        </authorList>
    </citation>
    <scope>NUCLEOTIDE SEQUENCE [LARGE SCALE GENOMIC DNA]</scope>
    <source>
        <tissue evidence="2">Leaf</tissue>
    </source>
</reference>
<name>A0A166DQ65_DAUCS</name>
<evidence type="ECO:0008006" key="3">
    <source>
        <dbReference type="Google" id="ProtNLM"/>
    </source>
</evidence>
<sequence>MNNSGNSSSVSVPQGSSERGPSKPRGRPPGPKNKPKESKRETMGMKPVTLEVQAGVDIITWVTNFANSNQVCITVTAEFGHVSLAVLRYPLVLSFDTGNSKLLQRCTEPEEWRADWRDNIQDGHHGQAHLFLHPVPRPFTMNNSGNSSSVSVPQGSSERGPSKPRGRPPGSKNKPKESKRETMGMKPVTLEVPVGVDIITWVTNFANSNQVCITVTAGFGHDSLAVLSNVLSQAPVRQYKEYLAVNNFSLATLVL</sequence>
<dbReference type="Gramene" id="KZN05530">
    <property type="protein sequence ID" value="KZN05530"/>
    <property type="gene ID" value="DCAR_006367"/>
</dbReference>
<dbReference type="InterPro" id="IPR014476">
    <property type="entry name" value="AHL15-29"/>
</dbReference>
<dbReference type="GO" id="GO:0003700">
    <property type="term" value="F:DNA-binding transcription factor activity"/>
    <property type="evidence" value="ECO:0007669"/>
    <property type="project" value="TreeGrafter"/>
</dbReference>
<evidence type="ECO:0000313" key="2">
    <source>
        <dbReference type="EMBL" id="KZN05530.1"/>
    </source>
</evidence>
<dbReference type="PANTHER" id="PTHR31100:SF63">
    <property type="entry name" value="AT-HOOK MOTIF NUCLEAR-LOCALIZED PROTEIN"/>
    <property type="match status" value="1"/>
</dbReference>
<feature type="region of interest" description="Disordered" evidence="1">
    <location>
        <begin position="1"/>
        <end position="45"/>
    </location>
</feature>
<dbReference type="GO" id="GO:0003680">
    <property type="term" value="F:minor groove of adenine-thymine-rich DNA binding"/>
    <property type="evidence" value="ECO:0007669"/>
    <property type="project" value="InterPro"/>
</dbReference>
<dbReference type="STRING" id="79200.A0A166DQ65"/>
<feature type="compositionally biased region" description="Basic and acidic residues" evidence="1">
    <location>
        <begin position="34"/>
        <end position="43"/>
    </location>
</feature>
<comment type="caution">
    <text evidence="2">The sequence shown here is derived from an EMBL/GenBank/DDBJ whole genome shotgun (WGS) entry which is preliminary data.</text>
</comment>
<accession>A0A166DQ65</accession>
<proteinExistence type="predicted"/>
<feature type="region of interest" description="Disordered" evidence="1">
    <location>
        <begin position="134"/>
        <end position="185"/>
    </location>
</feature>
<dbReference type="EMBL" id="LNRQ01000002">
    <property type="protein sequence ID" value="KZN05530.1"/>
    <property type="molecule type" value="Genomic_DNA"/>
</dbReference>
<protein>
    <recommendedName>
        <fullName evidence="3">AT-hook motif nuclear-localized protein</fullName>
    </recommendedName>
</protein>
<feature type="compositionally biased region" description="Basic and acidic residues" evidence="1">
    <location>
        <begin position="174"/>
        <end position="183"/>
    </location>
</feature>
<dbReference type="GO" id="GO:0005634">
    <property type="term" value="C:nucleus"/>
    <property type="evidence" value="ECO:0007669"/>
    <property type="project" value="TreeGrafter"/>
</dbReference>
<gene>
    <name evidence="2" type="ORF">DCAR_006367</name>
</gene>
<dbReference type="PANTHER" id="PTHR31100">
    <property type="entry name" value="AT-HOOK MOTIF NUCLEAR-LOCALIZED PROTEIN 15"/>
    <property type="match status" value="1"/>
</dbReference>